<organism evidence="1 2">
    <name type="scientific">Moniliophthora roreri</name>
    <name type="common">Frosty pod rot fungus</name>
    <name type="synonym">Monilia roreri</name>
    <dbReference type="NCBI Taxonomy" id="221103"/>
    <lineage>
        <taxon>Eukaryota</taxon>
        <taxon>Fungi</taxon>
        <taxon>Dikarya</taxon>
        <taxon>Basidiomycota</taxon>
        <taxon>Agaricomycotina</taxon>
        <taxon>Agaricomycetes</taxon>
        <taxon>Agaricomycetidae</taxon>
        <taxon>Agaricales</taxon>
        <taxon>Marasmiineae</taxon>
        <taxon>Marasmiaceae</taxon>
        <taxon>Moniliophthora</taxon>
    </lineage>
</organism>
<dbReference type="AlphaFoldDB" id="A0A0W0G914"/>
<proteinExistence type="predicted"/>
<protein>
    <submittedName>
        <fullName evidence="1">Uncharacterized protein</fullName>
    </submittedName>
</protein>
<gene>
    <name evidence="1" type="ORF">WG66_2371</name>
</gene>
<accession>A0A0W0G914</accession>
<reference evidence="1 2" key="1">
    <citation type="submission" date="2015-12" db="EMBL/GenBank/DDBJ databases">
        <title>Draft genome sequence of Moniliophthora roreri, the causal agent of frosty pod rot of cacao.</title>
        <authorList>
            <person name="Aime M.C."/>
            <person name="Diaz-Valderrama J.R."/>
            <person name="Kijpornyongpan T."/>
            <person name="Phillips-Mora W."/>
        </authorList>
    </citation>
    <scope>NUCLEOTIDE SEQUENCE [LARGE SCALE GENOMIC DNA]</scope>
    <source>
        <strain evidence="1 2">MCA 2952</strain>
    </source>
</reference>
<dbReference type="EMBL" id="LATX01000792">
    <property type="protein sequence ID" value="KTB45046.1"/>
    <property type="molecule type" value="Genomic_DNA"/>
</dbReference>
<sequence length="92" mass="9976">MSMGYWMTESPSTMRNPLGLGGSTTDKDRGVSLKRLSRIVWATSTQFNLVNATIEAAGEGKIGITSFTRIPSSINYVHAMFPDPAPRDVNGI</sequence>
<evidence type="ECO:0000313" key="1">
    <source>
        <dbReference type="EMBL" id="KTB45046.1"/>
    </source>
</evidence>
<dbReference type="Proteomes" id="UP000054988">
    <property type="component" value="Unassembled WGS sequence"/>
</dbReference>
<evidence type="ECO:0000313" key="2">
    <source>
        <dbReference type="Proteomes" id="UP000054988"/>
    </source>
</evidence>
<comment type="caution">
    <text evidence="1">The sequence shown here is derived from an EMBL/GenBank/DDBJ whole genome shotgun (WGS) entry which is preliminary data.</text>
</comment>
<name>A0A0W0G914_MONRR</name>